<dbReference type="GO" id="GO:0003700">
    <property type="term" value="F:DNA-binding transcription factor activity"/>
    <property type="evidence" value="ECO:0007669"/>
    <property type="project" value="TreeGrafter"/>
</dbReference>
<dbReference type="AlphaFoldDB" id="A0A239I7V2"/>
<reference evidence="7" key="1">
    <citation type="submission" date="2017-06" db="EMBL/GenBank/DDBJ databases">
        <authorList>
            <person name="Varghese N."/>
            <person name="Submissions S."/>
        </authorList>
    </citation>
    <scope>NUCLEOTIDE SEQUENCE [LARGE SCALE GENOMIC DNA]</scope>
    <source>
        <strain evidence="7">JCM 23211</strain>
    </source>
</reference>
<evidence type="ECO:0000256" key="4">
    <source>
        <dbReference type="PROSITE-ProRule" id="PRU00335"/>
    </source>
</evidence>
<keyword evidence="3" id="KW-0804">Transcription</keyword>
<feature type="domain" description="HTH tetR-type" evidence="5">
    <location>
        <begin position="16"/>
        <end position="76"/>
    </location>
</feature>
<dbReference type="OrthoDB" id="9806334at2"/>
<evidence type="ECO:0000256" key="2">
    <source>
        <dbReference type="ARBA" id="ARBA00023125"/>
    </source>
</evidence>
<accession>A0A239I7V2</accession>
<dbReference type="SUPFAM" id="SSF48498">
    <property type="entry name" value="Tetracyclin repressor-like, C-terminal domain"/>
    <property type="match status" value="1"/>
</dbReference>
<dbReference type="Gene3D" id="1.10.10.60">
    <property type="entry name" value="Homeodomain-like"/>
    <property type="match status" value="1"/>
</dbReference>
<dbReference type="RefSeq" id="WP_089246664.1">
    <property type="nucleotide sequence ID" value="NZ_FZOW01000006.1"/>
</dbReference>
<dbReference type="PANTHER" id="PTHR30055:SF234">
    <property type="entry name" value="HTH-TYPE TRANSCRIPTIONAL REGULATOR BETI"/>
    <property type="match status" value="1"/>
</dbReference>
<evidence type="ECO:0000256" key="3">
    <source>
        <dbReference type="ARBA" id="ARBA00023163"/>
    </source>
</evidence>
<gene>
    <name evidence="6" type="ORF">SAMN05421642_106281</name>
</gene>
<keyword evidence="7" id="KW-1185">Reference proteome</keyword>
<evidence type="ECO:0000313" key="7">
    <source>
        <dbReference type="Proteomes" id="UP000198327"/>
    </source>
</evidence>
<dbReference type="Pfam" id="PF00440">
    <property type="entry name" value="TetR_N"/>
    <property type="match status" value="1"/>
</dbReference>
<dbReference type="PANTHER" id="PTHR30055">
    <property type="entry name" value="HTH-TYPE TRANSCRIPTIONAL REGULATOR RUTR"/>
    <property type="match status" value="1"/>
</dbReference>
<dbReference type="InterPro" id="IPR009057">
    <property type="entry name" value="Homeodomain-like_sf"/>
</dbReference>
<dbReference type="InterPro" id="IPR001647">
    <property type="entry name" value="HTH_TetR"/>
</dbReference>
<evidence type="ECO:0000259" key="5">
    <source>
        <dbReference type="PROSITE" id="PS50977"/>
    </source>
</evidence>
<dbReference type="EMBL" id="FZOW01000006">
    <property type="protein sequence ID" value="SNS89966.1"/>
    <property type="molecule type" value="Genomic_DNA"/>
</dbReference>
<dbReference type="InterPro" id="IPR050109">
    <property type="entry name" value="HTH-type_TetR-like_transc_reg"/>
</dbReference>
<dbReference type="Gene3D" id="1.10.357.10">
    <property type="entry name" value="Tetracycline Repressor, domain 2"/>
    <property type="match status" value="1"/>
</dbReference>
<dbReference type="GO" id="GO:0000976">
    <property type="term" value="F:transcription cis-regulatory region binding"/>
    <property type="evidence" value="ECO:0007669"/>
    <property type="project" value="TreeGrafter"/>
</dbReference>
<dbReference type="InterPro" id="IPR036271">
    <property type="entry name" value="Tet_transcr_reg_TetR-rel_C_sf"/>
</dbReference>
<proteinExistence type="predicted"/>
<keyword evidence="1" id="KW-0805">Transcription regulation</keyword>
<name>A0A239I7V2_9NOCA</name>
<dbReference type="PROSITE" id="PS50977">
    <property type="entry name" value="HTH_TETR_2"/>
    <property type="match status" value="1"/>
</dbReference>
<keyword evidence="2 4" id="KW-0238">DNA-binding</keyword>
<dbReference type="Proteomes" id="UP000198327">
    <property type="component" value="Unassembled WGS sequence"/>
</dbReference>
<sequence length="201" mass="21598">MPSPRVERETPTFIQSARRTQLVGVAIDVIAEVGAEKASLNKVAERAGVSRGVLTYHFGSRDGLLDAVVAEVYSVAAEQVGPAVTDATTPRDALAHFITGSIEFYANYPRHMSSLASIFASGHTPRATSGEHASEMLEVDMILSRGIDVGQFRPMDTELMAVVIRSILDAALKRVAAGSDTHSLIEEVLHTVLAATRLENR</sequence>
<dbReference type="SUPFAM" id="SSF46689">
    <property type="entry name" value="Homeodomain-like"/>
    <property type="match status" value="1"/>
</dbReference>
<protein>
    <submittedName>
        <fullName evidence="6">DNA-binding transcriptional regulator, AcrR family</fullName>
    </submittedName>
</protein>
<evidence type="ECO:0000256" key="1">
    <source>
        <dbReference type="ARBA" id="ARBA00023015"/>
    </source>
</evidence>
<feature type="DNA-binding region" description="H-T-H motif" evidence="4">
    <location>
        <begin position="39"/>
        <end position="58"/>
    </location>
</feature>
<dbReference type="PRINTS" id="PR00455">
    <property type="entry name" value="HTHTETR"/>
</dbReference>
<organism evidence="6 7">
    <name type="scientific">Rhodococcoides kyotonense</name>
    <dbReference type="NCBI Taxonomy" id="398843"/>
    <lineage>
        <taxon>Bacteria</taxon>
        <taxon>Bacillati</taxon>
        <taxon>Actinomycetota</taxon>
        <taxon>Actinomycetes</taxon>
        <taxon>Mycobacteriales</taxon>
        <taxon>Nocardiaceae</taxon>
        <taxon>Rhodococcoides</taxon>
    </lineage>
</organism>
<evidence type="ECO:0000313" key="6">
    <source>
        <dbReference type="EMBL" id="SNS89966.1"/>
    </source>
</evidence>